<dbReference type="EMBL" id="UINC01034468">
    <property type="protein sequence ID" value="SVB25350.1"/>
    <property type="molecule type" value="Genomic_DNA"/>
</dbReference>
<accession>A0A382CH42</accession>
<organism evidence="1">
    <name type="scientific">marine metagenome</name>
    <dbReference type="NCBI Taxonomy" id="408172"/>
    <lineage>
        <taxon>unclassified sequences</taxon>
        <taxon>metagenomes</taxon>
        <taxon>ecological metagenomes</taxon>
    </lineage>
</organism>
<dbReference type="AlphaFoldDB" id="A0A382CH42"/>
<sequence length="52" mass="5991">MDPQSHTYRFCLIIELVVSKYIIEANGAHIYVDILDGKKPTFSFDIMMISPE</sequence>
<gene>
    <name evidence="1" type="ORF">METZ01_LOCUS178204</name>
</gene>
<proteinExistence type="predicted"/>
<protein>
    <submittedName>
        <fullName evidence="1">Uncharacterized protein</fullName>
    </submittedName>
</protein>
<reference evidence="1" key="1">
    <citation type="submission" date="2018-05" db="EMBL/GenBank/DDBJ databases">
        <authorList>
            <person name="Lanie J.A."/>
            <person name="Ng W.-L."/>
            <person name="Kazmierczak K.M."/>
            <person name="Andrzejewski T.M."/>
            <person name="Davidsen T.M."/>
            <person name="Wayne K.J."/>
            <person name="Tettelin H."/>
            <person name="Glass J.I."/>
            <person name="Rusch D."/>
            <person name="Podicherti R."/>
            <person name="Tsui H.-C.T."/>
            <person name="Winkler M.E."/>
        </authorList>
    </citation>
    <scope>NUCLEOTIDE SEQUENCE</scope>
</reference>
<evidence type="ECO:0000313" key="1">
    <source>
        <dbReference type="EMBL" id="SVB25350.1"/>
    </source>
</evidence>
<name>A0A382CH42_9ZZZZ</name>